<evidence type="ECO:0000313" key="6">
    <source>
        <dbReference type="EMBL" id="MDN8599675.1"/>
    </source>
</evidence>
<evidence type="ECO:0000259" key="5">
    <source>
        <dbReference type="PROSITE" id="PS51372"/>
    </source>
</evidence>
<dbReference type="InterPro" id="IPR011608">
    <property type="entry name" value="PRD"/>
</dbReference>
<feature type="domain" description="PRD" evidence="5">
    <location>
        <begin position="281"/>
        <end position="388"/>
    </location>
</feature>
<dbReference type="EMBL" id="JAUJYW010000003">
    <property type="protein sequence ID" value="MDN8599675.1"/>
    <property type="molecule type" value="Genomic_DNA"/>
</dbReference>
<sequence>MIISINQYDIAFLSFMQDKGELAFTDIPEHFPGKSLLTLKRSVANINYYLKTERIVIHADSFVCDLTYADLLVFLSSLKVKDYNSSVEERIKLILFYAFLYTTVNTSRLYEEIGISLTTKKKDLKTLENYLSARGLKSEVVSRKGIRITGNETAWRILIMEILASICELNHKASLVGRAANDVYERLMFSRFSQQSQTLPEVVNRFHAVIRDEQLALSYPGKKLLYIWLLLEAIRAPESHVTPCDIPVLLPRYPHKEYSAEEQLRYYFIHSLDQNSTELPLIDLRLYTTLRAFFTEVSKNIITAIIYPDALLHELYQYIQKCILRSILGYSLFDNNLSSTEKHYPNLFHIVQQSIQVLESEYRLNLDKNQLSTITLIIKKHINSSKLSGRNRKTVIIVTNSAVEKIDFFISHLKFHLDIDVKESINIHEKERLKDLDADIVVTFSNRISWLLNEMNVDHIKVNYHLKDNDIRVFIAHGFSSNLNRKLSTDDFLDAIEGKSREEIHELLKRNYMNYFT</sequence>
<keyword evidence="3" id="KW-0010">Activator</keyword>
<dbReference type="RefSeq" id="WP_301698468.1">
    <property type="nucleotide sequence ID" value="NZ_JAUJYW010000003.1"/>
</dbReference>
<dbReference type="Pfam" id="PF05043">
    <property type="entry name" value="Mga"/>
    <property type="match status" value="1"/>
</dbReference>
<evidence type="ECO:0000313" key="7">
    <source>
        <dbReference type="Proteomes" id="UP001174867"/>
    </source>
</evidence>
<keyword evidence="7" id="KW-1185">Reference proteome</keyword>
<keyword evidence="4" id="KW-0804">Transcription</keyword>
<dbReference type="SUPFAM" id="SSF63520">
    <property type="entry name" value="PTS-regulatory domain, PRD"/>
    <property type="match status" value="1"/>
</dbReference>
<keyword evidence="1" id="KW-0677">Repeat</keyword>
<dbReference type="Proteomes" id="UP001174867">
    <property type="component" value="Unassembled WGS sequence"/>
</dbReference>
<dbReference type="InterPro" id="IPR036634">
    <property type="entry name" value="PRD_sf"/>
</dbReference>
<accession>A0ABT8PU22</accession>
<dbReference type="PANTHER" id="PTHR30185:SF18">
    <property type="entry name" value="TRANSCRIPTIONAL REGULATOR MTLR"/>
    <property type="match status" value="1"/>
</dbReference>
<evidence type="ECO:0000256" key="4">
    <source>
        <dbReference type="ARBA" id="ARBA00023163"/>
    </source>
</evidence>
<protein>
    <submittedName>
        <fullName evidence="6">PRD domain-containing protein</fullName>
    </submittedName>
</protein>
<dbReference type="PANTHER" id="PTHR30185">
    <property type="entry name" value="CRYPTIC BETA-GLUCOSIDE BGL OPERON ANTITERMINATOR"/>
    <property type="match status" value="1"/>
</dbReference>
<evidence type="ECO:0000256" key="3">
    <source>
        <dbReference type="ARBA" id="ARBA00023159"/>
    </source>
</evidence>
<evidence type="ECO:0000256" key="1">
    <source>
        <dbReference type="ARBA" id="ARBA00022737"/>
    </source>
</evidence>
<gene>
    <name evidence="6" type="ORF">Q0A17_09660</name>
</gene>
<comment type="caution">
    <text evidence="6">The sequence shown here is derived from an EMBL/GenBank/DDBJ whole genome shotgun (WGS) entry which is preliminary data.</text>
</comment>
<dbReference type="PROSITE" id="PS51372">
    <property type="entry name" value="PRD_2"/>
    <property type="match status" value="1"/>
</dbReference>
<keyword evidence="2" id="KW-0805">Transcription regulation</keyword>
<name>A0ABT8PU22_9ENTR</name>
<evidence type="ECO:0000256" key="2">
    <source>
        <dbReference type="ARBA" id="ARBA00023015"/>
    </source>
</evidence>
<dbReference type="InterPro" id="IPR050661">
    <property type="entry name" value="BglG_antiterminators"/>
</dbReference>
<organism evidence="6 7">
    <name type="scientific">Citrobacter enshiensis</name>
    <dbReference type="NCBI Taxonomy" id="2971264"/>
    <lineage>
        <taxon>Bacteria</taxon>
        <taxon>Pseudomonadati</taxon>
        <taxon>Pseudomonadota</taxon>
        <taxon>Gammaproteobacteria</taxon>
        <taxon>Enterobacterales</taxon>
        <taxon>Enterobacteriaceae</taxon>
        <taxon>Citrobacter</taxon>
    </lineage>
</organism>
<dbReference type="InterPro" id="IPR007737">
    <property type="entry name" value="Mga_HTH"/>
</dbReference>
<reference evidence="6 7" key="1">
    <citation type="submission" date="2023-07" db="EMBL/GenBank/DDBJ databases">
        <title>Citrobacter selenititolerans sp. nov., isolated from seleniferous soil.</title>
        <authorList>
            <person name="Zhang S."/>
            <person name="Li K."/>
            <person name="Peng J."/>
            <person name="Wang H."/>
            <person name="Sun J."/>
            <person name="Guo Y."/>
        </authorList>
    </citation>
    <scope>NUCLEOTIDE SEQUENCE [LARGE SCALE GENOMIC DNA]</scope>
    <source>
        <strain evidence="6 7">S2-9</strain>
    </source>
</reference>
<dbReference type="Pfam" id="PF00874">
    <property type="entry name" value="PRD"/>
    <property type="match status" value="1"/>
</dbReference>
<proteinExistence type="predicted"/>